<dbReference type="CDD" id="cd02440">
    <property type="entry name" value="AdoMet_MTases"/>
    <property type="match status" value="1"/>
</dbReference>
<keyword evidence="1" id="KW-0808">Transferase</keyword>
<dbReference type="EMBL" id="PCWQ01000007">
    <property type="protein sequence ID" value="PIR06971.1"/>
    <property type="molecule type" value="Genomic_DNA"/>
</dbReference>
<dbReference type="GO" id="GO:0032259">
    <property type="term" value="P:methylation"/>
    <property type="evidence" value="ECO:0007669"/>
    <property type="project" value="UniProtKB-KW"/>
</dbReference>
<dbReference type="SUPFAM" id="SSF53335">
    <property type="entry name" value="S-adenosyl-L-methionine-dependent methyltransferases"/>
    <property type="match status" value="1"/>
</dbReference>
<dbReference type="InterPro" id="IPR029063">
    <property type="entry name" value="SAM-dependent_MTases_sf"/>
</dbReference>
<dbReference type="PANTHER" id="PTHR43861">
    <property type="entry name" value="TRANS-ACONITATE 2-METHYLTRANSFERASE-RELATED"/>
    <property type="match status" value="1"/>
</dbReference>
<evidence type="ECO:0000313" key="1">
    <source>
        <dbReference type="EMBL" id="PIR06971.1"/>
    </source>
</evidence>
<dbReference type="Proteomes" id="UP000230564">
    <property type="component" value="Unassembled WGS sequence"/>
</dbReference>
<dbReference type="GO" id="GO:0008168">
    <property type="term" value="F:methyltransferase activity"/>
    <property type="evidence" value="ECO:0007669"/>
    <property type="project" value="UniProtKB-KW"/>
</dbReference>
<gene>
    <name evidence="1" type="ORF">COV55_00920</name>
</gene>
<evidence type="ECO:0000313" key="2">
    <source>
        <dbReference type="Proteomes" id="UP000230564"/>
    </source>
</evidence>
<name>A0A2H0NDJ9_9BACT</name>
<dbReference type="Pfam" id="PF13489">
    <property type="entry name" value="Methyltransf_23"/>
    <property type="match status" value="1"/>
</dbReference>
<reference evidence="1 2" key="1">
    <citation type="submission" date="2017-09" db="EMBL/GenBank/DDBJ databases">
        <title>Depth-based differentiation of microbial function through sediment-hosted aquifers and enrichment of novel symbionts in the deep terrestrial subsurface.</title>
        <authorList>
            <person name="Probst A.J."/>
            <person name="Ladd B."/>
            <person name="Jarett J.K."/>
            <person name="Geller-Mcgrath D.E."/>
            <person name="Sieber C.M."/>
            <person name="Emerson J.B."/>
            <person name="Anantharaman K."/>
            <person name="Thomas B.C."/>
            <person name="Malmstrom R."/>
            <person name="Stieglmeier M."/>
            <person name="Klingl A."/>
            <person name="Woyke T."/>
            <person name="Ryan C.M."/>
            <person name="Banfield J.F."/>
        </authorList>
    </citation>
    <scope>NUCLEOTIDE SEQUENCE [LARGE SCALE GENOMIC DNA]</scope>
    <source>
        <strain evidence="1">CG11_big_fil_rev_8_21_14_0_20_36_20</strain>
    </source>
</reference>
<comment type="caution">
    <text evidence="1">The sequence shown here is derived from an EMBL/GenBank/DDBJ whole genome shotgun (WGS) entry which is preliminary data.</text>
</comment>
<protein>
    <submittedName>
        <fullName evidence="1">Methyltransferase type 11</fullName>
    </submittedName>
</protein>
<keyword evidence="1" id="KW-0489">Methyltransferase</keyword>
<proteinExistence type="predicted"/>
<accession>A0A2H0NDJ9</accession>
<dbReference type="AlphaFoldDB" id="A0A2H0NDJ9"/>
<dbReference type="PANTHER" id="PTHR43861:SF6">
    <property type="entry name" value="METHYLTRANSFERASE TYPE 11"/>
    <property type="match status" value="1"/>
</dbReference>
<organism evidence="1 2">
    <name type="scientific">Candidatus Komeilibacteria bacterium CG11_big_fil_rev_8_21_14_0_20_36_20</name>
    <dbReference type="NCBI Taxonomy" id="1974477"/>
    <lineage>
        <taxon>Bacteria</taxon>
        <taxon>Candidatus Komeiliibacteriota</taxon>
    </lineage>
</organism>
<dbReference type="Gene3D" id="3.40.50.150">
    <property type="entry name" value="Vaccinia Virus protein VP39"/>
    <property type="match status" value="1"/>
</dbReference>
<sequence length="331" mass="37930">MKENDIRADNFRAEGRRLYKLDQDRVLSKKDQFVEINCPACGKKEYNFFYKRDGFIFVQCNICETVFVNPRPTQQIVFEHYKTSLAEKFWNENVYPQSEAARIKHIIMPRVKEIIKFCEKYKIPTESFMDVGAGCGTFCEQIKKTGKFKQVIAVEPDPSPAESCRQKGLQVVEGFIENVNINKVNVATSIESIEHVFNPIEYLKSISDKLNDGGLLFLTTPNIKGFDLLVLGEHSDNTTAPDHLNYFHPESISLLLETNGFEVLEIKTPGKLDAELVRNKVREGVISLDKQAFFKRVLIDEWEKYSDSFQKWLADNGLSSHMVVIAIKGAR</sequence>